<protein>
    <submittedName>
        <fullName evidence="2">Uncharacterized protein</fullName>
    </submittedName>
</protein>
<evidence type="ECO:0000313" key="2">
    <source>
        <dbReference type="EMBL" id="KKM97587.1"/>
    </source>
</evidence>
<accession>A0A0F9PWK8</accession>
<feature type="region of interest" description="Disordered" evidence="1">
    <location>
        <begin position="69"/>
        <end position="98"/>
    </location>
</feature>
<sequence>METPPRGLDRQMEGSLDVIEIGFDDEVPTAQFGENEIPAREENRELVLIELDFNNFKIVGHGSTAIRSRRQLHNRARGPGSYGSPRREAAWPRQYPMA</sequence>
<organism evidence="2">
    <name type="scientific">marine sediment metagenome</name>
    <dbReference type="NCBI Taxonomy" id="412755"/>
    <lineage>
        <taxon>unclassified sequences</taxon>
        <taxon>metagenomes</taxon>
        <taxon>ecological metagenomes</taxon>
    </lineage>
</organism>
<evidence type="ECO:0000256" key="1">
    <source>
        <dbReference type="SAM" id="MobiDB-lite"/>
    </source>
</evidence>
<reference evidence="2" key="1">
    <citation type="journal article" date="2015" name="Nature">
        <title>Complex archaea that bridge the gap between prokaryotes and eukaryotes.</title>
        <authorList>
            <person name="Spang A."/>
            <person name="Saw J.H."/>
            <person name="Jorgensen S.L."/>
            <person name="Zaremba-Niedzwiedzka K."/>
            <person name="Martijn J."/>
            <person name="Lind A.E."/>
            <person name="van Eijk R."/>
            <person name="Schleper C."/>
            <person name="Guy L."/>
            <person name="Ettema T.J."/>
        </authorList>
    </citation>
    <scope>NUCLEOTIDE SEQUENCE</scope>
</reference>
<comment type="caution">
    <text evidence="2">The sequence shown here is derived from an EMBL/GenBank/DDBJ whole genome shotgun (WGS) entry which is preliminary data.</text>
</comment>
<dbReference type="EMBL" id="LAZR01005730">
    <property type="protein sequence ID" value="KKM97587.1"/>
    <property type="molecule type" value="Genomic_DNA"/>
</dbReference>
<dbReference type="AlphaFoldDB" id="A0A0F9PWK8"/>
<name>A0A0F9PWK8_9ZZZZ</name>
<gene>
    <name evidence="2" type="ORF">LCGC14_1166510</name>
</gene>
<proteinExistence type="predicted"/>